<accession>A0A6M7WTZ1</accession>
<reference evidence="1 2" key="1">
    <citation type="submission" date="2018-10" db="EMBL/GenBank/DDBJ databases">
        <authorList>
            <person name="Perry B.J."/>
            <person name="Sullivan J.T."/>
            <person name="Murphy R.J.T."/>
            <person name="Ramsay J.P."/>
            <person name="Ronson C.W."/>
        </authorList>
    </citation>
    <scope>NUCLEOTIDE SEQUENCE [LARGE SCALE GENOMIC DNA]</scope>
    <source>
        <strain evidence="1 2">R88b</strain>
    </source>
</reference>
<protein>
    <submittedName>
        <fullName evidence="1">Uncharacterized protein</fullName>
    </submittedName>
</protein>
<organism evidence="1 2">
    <name type="scientific">Mesorhizobium loti R88b</name>
    <dbReference type="NCBI Taxonomy" id="935548"/>
    <lineage>
        <taxon>Bacteria</taxon>
        <taxon>Pseudomonadati</taxon>
        <taxon>Pseudomonadota</taxon>
        <taxon>Alphaproteobacteria</taxon>
        <taxon>Hyphomicrobiales</taxon>
        <taxon>Phyllobacteriaceae</taxon>
        <taxon>Mesorhizobium</taxon>
    </lineage>
</organism>
<dbReference type="Proteomes" id="UP000503017">
    <property type="component" value="Chromosome"/>
</dbReference>
<dbReference type="EMBL" id="CP033367">
    <property type="protein sequence ID" value="QKD05632.1"/>
    <property type="molecule type" value="Genomic_DNA"/>
</dbReference>
<proteinExistence type="predicted"/>
<dbReference type="AlphaFoldDB" id="A0A6M7WTZ1"/>
<gene>
    <name evidence="1" type="ORF">EB235_32555</name>
</gene>
<evidence type="ECO:0000313" key="1">
    <source>
        <dbReference type="EMBL" id="QKD05632.1"/>
    </source>
</evidence>
<sequence length="79" mass="8471">MHEPSRQSNGSPKPVARNLPNFAAPIVIGGSYSGKAAARQFRQVLVTDAGLRRNAFCQPFACLPVPGRRRSGRDHGTVA</sequence>
<evidence type="ECO:0000313" key="2">
    <source>
        <dbReference type="Proteomes" id="UP000503017"/>
    </source>
</evidence>
<name>A0A6M7WTZ1_RHILI</name>